<dbReference type="KEGG" id="mend:L6E24_01770"/>
<dbReference type="PRINTS" id="PR00996">
    <property type="entry name" value="CHERMTFRASE"/>
</dbReference>
<keyword evidence="2" id="KW-0489">Methyltransferase</keyword>
<organism evidence="2 3">
    <name type="scientific">Methanoplanus endosymbiosus</name>
    <dbReference type="NCBI Taxonomy" id="33865"/>
    <lineage>
        <taxon>Archaea</taxon>
        <taxon>Methanobacteriati</taxon>
        <taxon>Methanobacteriota</taxon>
        <taxon>Stenosarchaea group</taxon>
        <taxon>Methanomicrobia</taxon>
        <taxon>Methanomicrobiales</taxon>
        <taxon>Methanomicrobiaceae</taxon>
        <taxon>Methanoplanus</taxon>
    </lineage>
</organism>
<evidence type="ECO:0000313" key="2">
    <source>
        <dbReference type="EMBL" id="UUX92882.1"/>
    </source>
</evidence>
<protein>
    <submittedName>
        <fullName evidence="2">Methyltransferase domain-containing protein</fullName>
    </submittedName>
</protein>
<feature type="domain" description="CheR-type methyltransferase" evidence="1">
    <location>
        <begin position="1"/>
        <end position="189"/>
    </location>
</feature>
<evidence type="ECO:0000313" key="3">
    <source>
        <dbReference type="Proteomes" id="UP001060368"/>
    </source>
</evidence>
<dbReference type="Pfam" id="PF01739">
    <property type="entry name" value="CheR"/>
    <property type="match status" value="1"/>
</dbReference>
<dbReference type="PANTHER" id="PTHR24422">
    <property type="entry name" value="CHEMOTAXIS PROTEIN METHYLTRANSFERASE"/>
    <property type="match status" value="1"/>
</dbReference>
<dbReference type="SUPFAM" id="SSF53335">
    <property type="entry name" value="S-adenosyl-L-methionine-dependent methyltransferases"/>
    <property type="match status" value="1"/>
</dbReference>
<dbReference type="EMBL" id="CP096115">
    <property type="protein sequence ID" value="UUX92882.1"/>
    <property type="molecule type" value="Genomic_DNA"/>
</dbReference>
<dbReference type="GeneID" id="74306383"/>
<gene>
    <name evidence="2" type="ORF">L6E24_01770</name>
</gene>
<dbReference type="InterPro" id="IPR050903">
    <property type="entry name" value="Bact_Chemotaxis_MeTrfase"/>
</dbReference>
<evidence type="ECO:0000259" key="1">
    <source>
        <dbReference type="PROSITE" id="PS50123"/>
    </source>
</evidence>
<sequence>MAFTFFFRDLDAIKLIPEYVLPTVADKENITIWDAGCANGPEVYSLLIHLKENTDEEIFSKITVVASDIDSSRIFGEAINTGRYRKNQISSVPPEIMKRYFSHNEDEPDVFIIDEELREKISYHRHDLLSLKTIGNNFDIIICKHVLQHFTPEEQKNVIKMFYNSLAKEGFLLTEFSQDMPECFRKHFSRIVPDQNLYRKKLTTENINEVQ</sequence>
<dbReference type="AlphaFoldDB" id="A0A9E7PP38"/>
<dbReference type="InterPro" id="IPR022642">
    <property type="entry name" value="CheR_C"/>
</dbReference>
<dbReference type="GO" id="GO:0008757">
    <property type="term" value="F:S-adenosylmethionine-dependent methyltransferase activity"/>
    <property type="evidence" value="ECO:0007669"/>
    <property type="project" value="InterPro"/>
</dbReference>
<dbReference type="InterPro" id="IPR000780">
    <property type="entry name" value="CheR_MeTrfase"/>
</dbReference>
<dbReference type="PROSITE" id="PS50123">
    <property type="entry name" value="CHER"/>
    <property type="match status" value="1"/>
</dbReference>
<accession>A0A9E7PP38</accession>
<name>A0A9E7PP38_9EURY</name>
<dbReference type="InterPro" id="IPR029063">
    <property type="entry name" value="SAM-dependent_MTases_sf"/>
</dbReference>
<reference evidence="2" key="1">
    <citation type="submission" date="2022-04" db="EMBL/GenBank/DDBJ databases">
        <title>Complete genome of Methanoplanus endosymbiosus DSM 3599.</title>
        <authorList>
            <person name="Chen S.-C."/>
            <person name="You Y.-T."/>
            <person name="Zhou Y.-Z."/>
            <person name="Lai M.-C."/>
        </authorList>
    </citation>
    <scope>NUCLEOTIDE SEQUENCE</scope>
    <source>
        <strain evidence="2">DSM 3599</strain>
    </source>
</reference>
<dbReference type="SMART" id="SM00138">
    <property type="entry name" value="MeTrc"/>
    <property type="match status" value="1"/>
</dbReference>
<dbReference type="Gene3D" id="3.40.50.150">
    <property type="entry name" value="Vaccinia Virus protein VP39"/>
    <property type="match status" value="1"/>
</dbReference>
<proteinExistence type="predicted"/>
<keyword evidence="3" id="KW-1185">Reference proteome</keyword>
<dbReference type="Proteomes" id="UP001060368">
    <property type="component" value="Chromosome"/>
</dbReference>
<dbReference type="RefSeq" id="WP_257743026.1">
    <property type="nucleotide sequence ID" value="NZ_CP096115.1"/>
</dbReference>
<dbReference type="PANTHER" id="PTHR24422:SF10">
    <property type="entry name" value="CHEMOTAXIS PROTEIN METHYLTRANSFERASE 2"/>
    <property type="match status" value="1"/>
</dbReference>
<keyword evidence="2" id="KW-0808">Transferase</keyword>
<dbReference type="GO" id="GO:0032259">
    <property type="term" value="P:methylation"/>
    <property type="evidence" value="ECO:0007669"/>
    <property type="project" value="UniProtKB-KW"/>
</dbReference>